<evidence type="ECO:0000259" key="9">
    <source>
        <dbReference type="PROSITE" id="PS50928"/>
    </source>
</evidence>
<dbReference type="GO" id="GO:0006865">
    <property type="term" value="P:amino acid transport"/>
    <property type="evidence" value="ECO:0007669"/>
    <property type="project" value="TreeGrafter"/>
</dbReference>
<keyword evidence="6 8" id="KW-1133">Transmembrane helix</keyword>
<protein>
    <submittedName>
        <fullName evidence="10">Amino acid ABC transporter permease</fullName>
    </submittedName>
</protein>
<dbReference type="Gene3D" id="1.10.3720.10">
    <property type="entry name" value="MetI-like"/>
    <property type="match status" value="1"/>
</dbReference>
<dbReference type="PANTHER" id="PTHR30614">
    <property type="entry name" value="MEMBRANE COMPONENT OF AMINO ACID ABC TRANSPORTER"/>
    <property type="match status" value="1"/>
</dbReference>
<dbReference type="NCBIfam" id="TIGR01726">
    <property type="entry name" value="HEQRo_perm_3TM"/>
    <property type="match status" value="1"/>
</dbReference>
<keyword evidence="11" id="KW-1185">Reference proteome</keyword>
<evidence type="ECO:0000313" key="11">
    <source>
        <dbReference type="Proteomes" id="UP001431656"/>
    </source>
</evidence>
<keyword evidence="3" id="KW-1003">Cell membrane</keyword>
<keyword evidence="4" id="KW-0997">Cell inner membrane</keyword>
<comment type="subcellular location">
    <subcellularLocation>
        <location evidence="1 8">Cell membrane</location>
        <topology evidence="1 8">Multi-pass membrane protein</topology>
    </subcellularLocation>
</comment>
<feature type="transmembrane region" description="Helical" evidence="8">
    <location>
        <begin position="81"/>
        <end position="103"/>
    </location>
</feature>
<feature type="transmembrane region" description="Helical" evidence="8">
    <location>
        <begin position="51"/>
        <end position="75"/>
    </location>
</feature>
<dbReference type="InterPro" id="IPR035906">
    <property type="entry name" value="MetI-like_sf"/>
</dbReference>
<dbReference type="InterPro" id="IPR010065">
    <property type="entry name" value="AA_ABC_transptr_permease_3TM"/>
</dbReference>
<reference evidence="10" key="1">
    <citation type="journal article" date="2024" name="Int. J. Syst. Evol. Microbiol.">
        <title>Brooklawnia propionicigenes sp. nov., a facultatively anaerobic, propionate-producing bacterium isolated from a methanogenic reactor treating waste from cattle farms.</title>
        <authorList>
            <person name="Akita Y."/>
            <person name="Ueki A."/>
            <person name="Tonouchi A."/>
            <person name="Sugawara Y."/>
            <person name="Honma S."/>
            <person name="Kaku N."/>
            <person name="Ueki K."/>
        </authorList>
    </citation>
    <scope>NUCLEOTIDE SEQUENCE</scope>
    <source>
        <strain evidence="10">SH051</strain>
    </source>
</reference>
<comment type="similarity">
    <text evidence="8">Belongs to the binding-protein-dependent transport system permease family.</text>
</comment>
<organism evidence="10 11">
    <name type="scientific">Brooklawnia propionicigenes</name>
    <dbReference type="NCBI Taxonomy" id="3041175"/>
    <lineage>
        <taxon>Bacteria</taxon>
        <taxon>Bacillati</taxon>
        <taxon>Actinomycetota</taxon>
        <taxon>Actinomycetes</taxon>
        <taxon>Propionibacteriales</taxon>
        <taxon>Propionibacteriaceae</taxon>
        <taxon>Brooklawnia</taxon>
    </lineage>
</organism>
<dbReference type="GO" id="GO:0022857">
    <property type="term" value="F:transmembrane transporter activity"/>
    <property type="evidence" value="ECO:0007669"/>
    <property type="project" value="InterPro"/>
</dbReference>
<gene>
    <name evidence="10" type="ORF">brsh051_17910</name>
</gene>
<dbReference type="CDD" id="cd06261">
    <property type="entry name" value="TM_PBP2"/>
    <property type="match status" value="1"/>
</dbReference>
<dbReference type="AlphaFoldDB" id="A0AAN0KC68"/>
<evidence type="ECO:0000256" key="6">
    <source>
        <dbReference type="ARBA" id="ARBA00022989"/>
    </source>
</evidence>
<evidence type="ECO:0000256" key="2">
    <source>
        <dbReference type="ARBA" id="ARBA00022448"/>
    </source>
</evidence>
<feature type="transmembrane region" description="Helical" evidence="8">
    <location>
        <begin position="20"/>
        <end position="44"/>
    </location>
</feature>
<dbReference type="PANTHER" id="PTHR30614:SF10">
    <property type="entry name" value="ARGININE ABC TRANSPORTER PERMEASE PROTEIN ARTM"/>
    <property type="match status" value="1"/>
</dbReference>
<dbReference type="InterPro" id="IPR043429">
    <property type="entry name" value="ArtM/GltK/GlnP/TcyL/YhdX-like"/>
</dbReference>
<dbReference type="SUPFAM" id="SSF161098">
    <property type="entry name" value="MetI-like"/>
    <property type="match status" value="1"/>
</dbReference>
<dbReference type="Proteomes" id="UP001431656">
    <property type="component" value="Chromosome"/>
</dbReference>
<feature type="domain" description="ABC transmembrane type-1" evidence="9">
    <location>
        <begin position="19"/>
        <end position="207"/>
    </location>
</feature>
<dbReference type="KEGG" id="broo:brsh051_17910"/>
<evidence type="ECO:0000256" key="7">
    <source>
        <dbReference type="ARBA" id="ARBA00023136"/>
    </source>
</evidence>
<feature type="transmembrane region" description="Helical" evidence="8">
    <location>
        <begin position="186"/>
        <end position="206"/>
    </location>
</feature>
<name>A0AAN0KC68_9ACTN</name>
<keyword evidence="5 8" id="KW-0812">Transmembrane</keyword>
<dbReference type="RefSeq" id="WP_286264197.1">
    <property type="nucleotide sequence ID" value="NZ_AP028056.1"/>
</dbReference>
<sequence>MTNMFQFWAGIFPKLFGGLIVSLELTALSLLIGLPLGLLLALGVSSRFKPLSWLSIALVEIGRGAPALVVLYVVYFGLPALHWSPTAFLCAVIGLTYTTAAYAGEYLRGGLRSVNAGTIEAGQALALTNADLLRFVIIPQGLRVAIPSLMGLAIQIFQATSLTYSITVSELTANAYSISNQTFRALETFALAGLMYAAITIPASWVTRQVERRMSLGQ</sequence>
<proteinExistence type="inferred from homology"/>
<dbReference type="GO" id="GO:0043190">
    <property type="term" value="C:ATP-binding cassette (ABC) transporter complex"/>
    <property type="evidence" value="ECO:0007669"/>
    <property type="project" value="InterPro"/>
</dbReference>
<accession>A0AAN0KC68</accession>
<dbReference type="InterPro" id="IPR000515">
    <property type="entry name" value="MetI-like"/>
</dbReference>
<dbReference type="Pfam" id="PF00528">
    <property type="entry name" value="BPD_transp_1"/>
    <property type="match status" value="1"/>
</dbReference>
<dbReference type="PROSITE" id="PS50928">
    <property type="entry name" value="ABC_TM1"/>
    <property type="match status" value="1"/>
</dbReference>
<evidence type="ECO:0000256" key="8">
    <source>
        <dbReference type="RuleBase" id="RU363032"/>
    </source>
</evidence>
<keyword evidence="2 8" id="KW-0813">Transport</keyword>
<feature type="transmembrane region" description="Helical" evidence="8">
    <location>
        <begin position="144"/>
        <end position="166"/>
    </location>
</feature>
<evidence type="ECO:0000256" key="1">
    <source>
        <dbReference type="ARBA" id="ARBA00004651"/>
    </source>
</evidence>
<evidence type="ECO:0000256" key="5">
    <source>
        <dbReference type="ARBA" id="ARBA00022692"/>
    </source>
</evidence>
<evidence type="ECO:0000256" key="4">
    <source>
        <dbReference type="ARBA" id="ARBA00022519"/>
    </source>
</evidence>
<evidence type="ECO:0000313" key="10">
    <source>
        <dbReference type="EMBL" id="BEH02510.1"/>
    </source>
</evidence>
<dbReference type="EMBL" id="AP028056">
    <property type="protein sequence ID" value="BEH02510.1"/>
    <property type="molecule type" value="Genomic_DNA"/>
</dbReference>
<keyword evidence="7 8" id="KW-0472">Membrane</keyword>
<evidence type="ECO:0000256" key="3">
    <source>
        <dbReference type="ARBA" id="ARBA00022475"/>
    </source>
</evidence>